<dbReference type="InterPro" id="IPR050072">
    <property type="entry name" value="Peptidase_M20A"/>
</dbReference>
<sequence>MDCERRRTSKMVDSTSENIKTLSAEAVVLLKSLIETPSFSKEEENTARILADFFTRKGIPFHTKKNNLWAYNRHFDAAKPTMLLNSHHDTVKPNKSWTLDPFMAIEQDGKLYGLGSNDAGGCLVSLIATFCHFYDREDLTYNIAIATTAEEEISGKEGLEIVAPELPEIAFAIVGEPTEMHLAVAEKGLLVLDCTAKGISGHAAREEGENAIYKALKDIQWITEYKFPKVSPTLGPIKMSVTIINAGTQHNVVPDACTFTIDVRVTDQYTLEEVISEIKANIQSEVTPRSIRLRPSSIPMDHPIVQEGLKLGRNAYGSPTTSDQALLDCPSLKMGPGHSARSHSADEFIYLHEIEAGIAQYIQMVEGVVTR</sequence>
<reference evidence="6" key="1">
    <citation type="submission" date="2016-10" db="EMBL/GenBank/DDBJ databases">
        <authorList>
            <person name="Varghese N."/>
            <person name="Submissions S."/>
        </authorList>
    </citation>
    <scope>NUCLEOTIDE SEQUENCE [LARGE SCALE GENOMIC DNA]</scope>
    <source>
        <strain evidence="6">DSM 25329</strain>
    </source>
</reference>
<evidence type="ECO:0000313" key="5">
    <source>
        <dbReference type="EMBL" id="SDF22818.1"/>
    </source>
</evidence>
<protein>
    <submittedName>
        <fullName evidence="5">Acetylornithine deacetylase</fullName>
    </submittedName>
</protein>
<feature type="domain" description="Peptidase M20 dimerisation" evidence="4">
    <location>
        <begin position="184"/>
        <end position="285"/>
    </location>
</feature>
<evidence type="ECO:0000256" key="1">
    <source>
        <dbReference type="ARBA" id="ARBA00022723"/>
    </source>
</evidence>
<dbReference type="InterPro" id="IPR011650">
    <property type="entry name" value="Peptidase_M20_dimer"/>
</dbReference>
<evidence type="ECO:0000256" key="2">
    <source>
        <dbReference type="ARBA" id="ARBA00022801"/>
    </source>
</evidence>
<accession>A0A1G7JD41</accession>
<dbReference type="GO" id="GO:0046872">
    <property type="term" value="F:metal ion binding"/>
    <property type="evidence" value="ECO:0007669"/>
    <property type="project" value="UniProtKB-KW"/>
</dbReference>
<dbReference type="GO" id="GO:0006526">
    <property type="term" value="P:L-arginine biosynthetic process"/>
    <property type="evidence" value="ECO:0007669"/>
    <property type="project" value="TreeGrafter"/>
</dbReference>
<evidence type="ECO:0000256" key="3">
    <source>
        <dbReference type="ARBA" id="ARBA00023285"/>
    </source>
</evidence>
<dbReference type="EMBL" id="FNAN01000009">
    <property type="protein sequence ID" value="SDF22818.1"/>
    <property type="molecule type" value="Genomic_DNA"/>
</dbReference>
<keyword evidence="2" id="KW-0378">Hydrolase</keyword>
<name>A0A1G7JD41_9BACT</name>
<dbReference type="AlphaFoldDB" id="A0A1G7JD41"/>
<keyword evidence="3" id="KW-0170">Cobalt</keyword>
<dbReference type="Pfam" id="PF01546">
    <property type="entry name" value="Peptidase_M20"/>
    <property type="match status" value="1"/>
</dbReference>
<dbReference type="SUPFAM" id="SSF53187">
    <property type="entry name" value="Zn-dependent exopeptidases"/>
    <property type="match status" value="1"/>
</dbReference>
<dbReference type="PANTHER" id="PTHR43808">
    <property type="entry name" value="ACETYLORNITHINE DEACETYLASE"/>
    <property type="match status" value="1"/>
</dbReference>
<dbReference type="Pfam" id="PF07687">
    <property type="entry name" value="M20_dimer"/>
    <property type="match status" value="1"/>
</dbReference>
<gene>
    <name evidence="5" type="ORF">SAMN04487996_109256</name>
</gene>
<evidence type="ECO:0000313" key="6">
    <source>
        <dbReference type="Proteomes" id="UP000198748"/>
    </source>
</evidence>
<dbReference type="InterPro" id="IPR036264">
    <property type="entry name" value="Bact_exopeptidase_dim_dom"/>
</dbReference>
<dbReference type="GO" id="GO:0008777">
    <property type="term" value="F:acetylornithine deacetylase activity"/>
    <property type="evidence" value="ECO:0007669"/>
    <property type="project" value="TreeGrafter"/>
</dbReference>
<keyword evidence="6" id="KW-1185">Reference proteome</keyword>
<dbReference type="STRING" id="659014.SAMN04487996_109256"/>
<dbReference type="PANTHER" id="PTHR43808:SF31">
    <property type="entry name" value="N-ACETYL-L-CITRULLINE DEACETYLASE"/>
    <property type="match status" value="1"/>
</dbReference>
<dbReference type="InterPro" id="IPR002933">
    <property type="entry name" value="Peptidase_M20"/>
</dbReference>
<dbReference type="CDD" id="cd05651">
    <property type="entry name" value="M20_ArgE_DapE-like"/>
    <property type="match status" value="1"/>
</dbReference>
<dbReference type="Gene3D" id="3.30.70.360">
    <property type="match status" value="1"/>
</dbReference>
<proteinExistence type="predicted"/>
<evidence type="ECO:0000259" key="4">
    <source>
        <dbReference type="Pfam" id="PF07687"/>
    </source>
</evidence>
<organism evidence="5 6">
    <name type="scientific">Dyadobacter soli</name>
    <dbReference type="NCBI Taxonomy" id="659014"/>
    <lineage>
        <taxon>Bacteria</taxon>
        <taxon>Pseudomonadati</taxon>
        <taxon>Bacteroidota</taxon>
        <taxon>Cytophagia</taxon>
        <taxon>Cytophagales</taxon>
        <taxon>Spirosomataceae</taxon>
        <taxon>Dyadobacter</taxon>
    </lineage>
</organism>
<dbReference type="SUPFAM" id="SSF55031">
    <property type="entry name" value="Bacterial exopeptidase dimerisation domain"/>
    <property type="match status" value="1"/>
</dbReference>
<dbReference type="Proteomes" id="UP000198748">
    <property type="component" value="Unassembled WGS sequence"/>
</dbReference>
<keyword evidence="1" id="KW-0479">Metal-binding</keyword>
<dbReference type="Gene3D" id="3.40.630.10">
    <property type="entry name" value="Zn peptidases"/>
    <property type="match status" value="1"/>
</dbReference>